<keyword evidence="1" id="KW-0732">Signal</keyword>
<keyword evidence="2" id="KW-0326">Glycosidase</keyword>
<accession>A9WRN9</accession>
<dbReference type="AlphaFoldDB" id="A9WRN9"/>
<name>A9WRN9_RENSM</name>
<feature type="chain" id="PRO_5039552381" evidence="1">
    <location>
        <begin position="44"/>
        <end position="193"/>
    </location>
</feature>
<evidence type="ECO:0000256" key="1">
    <source>
        <dbReference type="SAM" id="SignalP"/>
    </source>
</evidence>
<dbReference type="HOGENOM" id="CLU_115011_0_0_11"/>
<evidence type="ECO:0000313" key="2">
    <source>
        <dbReference type="EMBL" id="ABY24321.1"/>
    </source>
</evidence>
<dbReference type="STRING" id="288705.RSal33209_2596"/>
<sequence length="193" mass="20070">MDANCFGEKEILVTSASTMKAAFVKPAAAAVLALGLLAGSAAAASAAPVATSMGDAANASLAASCAVPSKENLSVAKEIYKITQERKVSARVLLATFETAWVESHVNNLNCGDSDSLGVFQQRPSQGWGTKAQVTNVKYATNKFLDQAIAQDKKLGSSVAAGELAQKVQRSAYPDRYDAAKSKAQSIIAEAKK</sequence>
<dbReference type="EMBL" id="CP000910">
    <property type="protein sequence ID" value="ABY24321.1"/>
    <property type="molecule type" value="Genomic_DNA"/>
</dbReference>
<evidence type="ECO:0000313" key="3">
    <source>
        <dbReference type="Proteomes" id="UP000002007"/>
    </source>
</evidence>
<keyword evidence="3" id="KW-1185">Reference proteome</keyword>
<protein>
    <submittedName>
        <fullName evidence="2">Chitinase</fullName>
        <ecNumber evidence="2">3.2.1.14</ecNumber>
    </submittedName>
</protein>
<organism evidence="2 3">
    <name type="scientific">Renibacterium salmoninarum (strain ATCC 33209 / DSM 20767 / JCM 11484 / NBRC 15589 / NCIMB 2235)</name>
    <dbReference type="NCBI Taxonomy" id="288705"/>
    <lineage>
        <taxon>Bacteria</taxon>
        <taxon>Bacillati</taxon>
        <taxon>Actinomycetota</taxon>
        <taxon>Actinomycetes</taxon>
        <taxon>Micrococcales</taxon>
        <taxon>Micrococcaceae</taxon>
        <taxon>Renibacterium</taxon>
    </lineage>
</organism>
<dbReference type="Proteomes" id="UP000002007">
    <property type="component" value="Chromosome"/>
</dbReference>
<proteinExistence type="predicted"/>
<dbReference type="eggNOG" id="COG5479">
    <property type="taxonomic scope" value="Bacteria"/>
</dbReference>
<dbReference type="EC" id="3.2.1.14" evidence="2"/>
<feature type="signal peptide" evidence="1">
    <location>
        <begin position="1"/>
        <end position="43"/>
    </location>
</feature>
<gene>
    <name evidence="2" type="ordered locus">RSal33209_2596</name>
</gene>
<dbReference type="GO" id="GO:0008843">
    <property type="term" value="F:endochitinase activity"/>
    <property type="evidence" value="ECO:0007669"/>
    <property type="project" value="UniProtKB-EC"/>
</dbReference>
<keyword evidence="2" id="KW-0378">Hydrolase</keyword>
<dbReference type="KEGG" id="rsa:RSal33209_2596"/>
<reference evidence="3" key="1">
    <citation type="journal article" date="2008" name="J. Bacteriol.">
        <title>Genome sequence of the fish pathogen Renibacterium salmoninarum suggests reductive evolution away from an environmental Arthrobacter ancestor.</title>
        <authorList>
            <person name="Wiens G.D."/>
            <person name="Rockey D.D."/>
            <person name="Wu Z."/>
            <person name="Chang J."/>
            <person name="Levy R."/>
            <person name="Crane S."/>
            <person name="Chen D.S."/>
            <person name="Capri G.R."/>
            <person name="Burnett J.R."/>
            <person name="Sudheesh P.S."/>
            <person name="Schipma M.J."/>
            <person name="Burd H."/>
            <person name="Bhattacharyya A."/>
            <person name="Rhodes L.D."/>
            <person name="Kaul R."/>
            <person name="Strom M.S."/>
        </authorList>
    </citation>
    <scope>NUCLEOTIDE SEQUENCE [LARGE SCALE GENOMIC DNA]</scope>
    <source>
        <strain evidence="3">ATCC 33209 / DSM 20767 / JCM 11484 / NBRC 15589 / NCIMB 2235</strain>
    </source>
</reference>